<evidence type="ECO:0000313" key="2">
    <source>
        <dbReference type="EMBL" id="MFC1851258.1"/>
    </source>
</evidence>
<comment type="caution">
    <text evidence="2">The sequence shown here is derived from an EMBL/GenBank/DDBJ whole genome shotgun (WGS) entry which is preliminary data.</text>
</comment>
<dbReference type="EMBL" id="JBHPBY010000171">
    <property type="protein sequence ID" value="MFC1851258.1"/>
    <property type="molecule type" value="Genomic_DNA"/>
</dbReference>
<feature type="region of interest" description="Disordered" evidence="1">
    <location>
        <begin position="140"/>
        <end position="186"/>
    </location>
</feature>
<accession>A0ABV6YYH7</accession>
<proteinExistence type="predicted"/>
<evidence type="ECO:0000256" key="1">
    <source>
        <dbReference type="SAM" id="MobiDB-lite"/>
    </source>
</evidence>
<feature type="compositionally biased region" description="Basic and acidic residues" evidence="1">
    <location>
        <begin position="151"/>
        <end position="170"/>
    </location>
</feature>
<dbReference type="Gene3D" id="1.20.120.1490">
    <property type="match status" value="1"/>
</dbReference>
<evidence type="ECO:0000313" key="3">
    <source>
        <dbReference type="Proteomes" id="UP001594351"/>
    </source>
</evidence>
<protein>
    <submittedName>
        <fullName evidence="2">Spy/CpxP family protein refolding chaperone</fullName>
    </submittedName>
</protein>
<name>A0ABV6YYH7_UNCC1</name>
<organism evidence="2 3">
    <name type="scientific">candidate division CSSED10-310 bacterium</name>
    <dbReference type="NCBI Taxonomy" id="2855610"/>
    <lineage>
        <taxon>Bacteria</taxon>
        <taxon>Bacteria division CSSED10-310</taxon>
    </lineage>
</organism>
<keyword evidence="3" id="KW-1185">Reference proteome</keyword>
<reference evidence="2 3" key="1">
    <citation type="submission" date="2024-09" db="EMBL/GenBank/DDBJ databases">
        <title>Laminarin stimulates single cell rates of sulfate reduction while oxygen inhibits transcriptomic activity in coastal marine sediment.</title>
        <authorList>
            <person name="Lindsay M."/>
            <person name="Orcutt B."/>
            <person name="Emerson D."/>
            <person name="Stepanauskas R."/>
            <person name="D'Angelo T."/>
        </authorList>
    </citation>
    <scope>NUCLEOTIDE SEQUENCE [LARGE SCALE GENOMIC DNA]</scope>
    <source>
        <strain evidence="2">SAG AM-311-K15</strain>
    </source>
</reference>
<gene>
    <name evidence="2" type="ORF">ACFL27_13765</name>
</gene>
<dbReference type="Proteomes" id="UP001594351">
    <property type="component" value="Unassembled WGS sequence"/>
</dbReference>
<sequence length="186" mass="21812">MKKWPFYSLILGVGVILLMHSASFAQEKPFQGREHKSGMEYLLLKHHASELGISDQQLESIKQLSLNAEKEMIRIKADKKIIELDFHAEMDTDKPDKKKISGLLDKINDLEGKIKKEKVLMLIDIKAVLTPEQMTKIKELRAQRQMRKERHQRDSMDRRMPRQRHSRDQFDDPEPPPPVEDPDDTY</sequence>